<dbReference type="InterPro" id="IPR028081">
    <property type="entry name" value="Leu-bd"/>
</dbReference>
<dbReference type="InterPro" id="IPR028082">
    <property type="entry name" value="Peripla_BP_I"/>
</dbReference>
<accession>A0A387HIV8</accession>
<dbReference type="SUPFAM" id="SSF53822">
    <property type="entry name" value="Periplasmic binding protein-like I"/>
    <property type="match status" value="1"/>
</dbReference>
<evidence type="ECO:0000259" key="3">
    <source>
        <dbReference type="Pfam" id="PF13458"/>
    </source>
</evidence>
<dbReference type="Gene3D" id="3.40.50.2300">
    <property type="match status" value="1"/>
</dbReference>
<proteinExistence type="inferred from homology"/>
<organism evidence="4 5">
    <name type="scientific">Streptomyces hundungensis</name>
    <dbReference type="NCBI Taxonomy" id="1077946"/>
    <lineage>
        <taxon>Bacteria</taxon>
        <taxon>Bacillati</taxon>
        <taxon>Actinomycetota</taxon>
        <taxon>Actinomycetes</taxon>
        <taxon>Kitasatosporales</taxon>
        <taxon>Streptomycetaceae</taxon>
        <taxon>Streptomyces</taxon>
    </lineage>
</organism>
<evidence type="ECO:0000256" key="1">
    <source>
        <dbReference type="ARBA" id="ARBA00010062"/>
    </source>
</evidence>
<gene>
    <name evidence="4" type="ORF">DWB77_04363</name>
</gene>
<dbReference type="OrthoDB" id="3205678at2"/>
<reference evidence="4 5" key="1">
    <citation type="submission" date="2018-10" db="EMBL/GenBank/DDBJ databases">
        <title>Relationship between Morphology and Antimicrobial Activity in Streptomyces.</title>
        <authorList>
            <person name="Kang H.J."/>
            <person name="Kim S.B."/>
        </authorList>
    </citation>
    <scope>NUCLEOTIDE SEQUENCE [LARGE SCALE GENOMIC DNA]</scope>
    <source>
        <strain evidence="4 5">BH38</strain>
    </source>
</reference>
<sequence>MTGYGWQRTRGTTGPRRWISSCRTTTTVFAACSAVGASLLTGCGVLPGVAGGSREPITVMTWAPDGTSATNAPGMPALAKAFARWVNANGGLGGHELTVLTCNDHNTPVGASDCARRAVKEKAVAVVGSYSQYGSAFMPPLEVAGIPYLGGYGISDQEFTNALSYPVNGGQAALIAGSGRQLAQDCDQVSLVRPDTIAGDVLPTVLNAGLLDAHRAPAADIRTAEDAGDYTNEARRALAQAGADPALVSRIGRKAAEQKAHRGCVTAVLGDRTETFFDSFRRVESDGQKVRVASVIGSIGQPLLDRTGGKEGPFEGAYVTGWYPEADDPRWDPMKKVLREQAFGDNAIDAADAGVQTTWIAYTALKKVVESLGRDSVRAVDLVRALNSGVTVDTGGLTPELRWRFEDMLGAADFPRIVNRRVTFQVVREGRLVSLNKGFTDVSSTLEASAANG</sequence>
<keyword evidence="5" id="KW-1185">Reference proteome</keyword>
<dbReference type="KEGG" id="shun:DWB77_04363"/>
<dbReference type="EMBL" id="CP032698">
    <property type="protein sequence ID" value="AYG82193.1"/>
    <property type="molecule type" value="Genomic_DNA"/>
</dbReference>
<protein>
    <recommendedName>
        <fullName evidence="3">Leucine-binding protein domain-containing protein</fullName>
    </recommendedName>
</protein>
<evidence type="ECO:0000313" key="4">
    <source>
        <dbReference type="EMBL" id="AYG82193.1"/>
    </source>
</evidence>
<feature type="domain" description="Leucine-binding protein" evidence="3">
    <location>
        <begin position="66"/>
        <end position="395"/>
    </location>
</feature>
<keyword evidence="2" id="KW-0732">Signal</keyword>
<comment type="similarity">
    <text evidence="1">Belongs to the leucine-binding protein family.</text>
</comment>
<dbReference type="Pfam" id="PF13458">
    <property type="entry name" value="Peripla_BP_6"/>
    <property type="match status" value="1"/>
</dbReference>
<dbReference type="RefSeq" id="WP_120722817.1">
    <property type="nucleotide sequence ID" value="NZ_CP032698.1"/>
</dbReference>
<evidence type="ECO:0000256" key="2">
    <source>
        <dbReference type="ARBA" id="ARBA00022729"/>
    </source>
</evidence>
<evidence type="ECO:0000313" key="5">
    <source>
        <dbReference type="Proteomes" id="UP000271554"/>
    </source>
</evidence>
<dbReference type="AlphaFoldDB" id="A0A387HIV8"/>
<name>A0A387HIV8_9ACTN</name>
<dbReference type="Proteomes" id="UP000271554">
    <property type="component" value="Chromosome"/>
</dbReference>